<dbReference type="GO" id="GO:0051276">
    <property type="term" value="P:chromosome organization"/>
    <property type="evidence" value="ECO:0007669"/>
    <property type="project" value="InterPro"/>
</dbReference>
<dbReference type="InterPro" id="IPR038713">
    <property type="entry name" value="Terminase_Gp1_N_sf"/>
</dbReference>
<proteinExistence type="predicted"/>
<dbReference type="OrthoDB" id="1338457at2"/>
<evidence type="ECO:0000313" key="1">
    <source>
        <dbReference type="EMBL" id="RIV25102.1"/>
    </source>
</evidence>
<dbReference type="Gene3D" id="1.10.10.1400">
    <property type="entry name" value="Terminase, small subunit, N-terminal DNA-binding domain, HTH motif"/>
    <property type="match status" value="1"/>
</dbReference>
<dbReference type="RefSeq" id="WP_119666989.1">
    <property type="nucleotide sequence ID" value="NZ_QXED01000002.1"/>
</dbReference>
<keyword evidence="2" id="KW-1185">Reference proteome</keyword>
<dbReference type="Proteomes" id="UP000283523">
    <property type="component" value="Unassembled WGS sequence"/>
</dbReference>
<gene>
    <name evidence="1" type="ORF">DYU11_07220</name>
</gene>
<evidence type="ECO:0000313" key="2">
    <source>
        <dbReference type="Proteomes" id="UP000283523"/>
    </source>
</evidence>
<comment type="caution">
    <text evidence="1">The sequence shown here is derived from an EMBL/GenBank/DDBJ whole genome shotgun (WGS) entry which is preliminary data.</text>
</comment>
<name>A0A418ME67_9BACT</name>
<sequence>MDNNQPPDNTDPLKGLTTRERKFVLLYCQYQNAARAAREAGYSARSAKQIGHENLTKPYLLTAISAVMDQYGMPVGECIGRLTKWGRGSLRPFITETGEITLTTEEAQDNLELLKKVKHRKEVRTTEEGETIETTTIEIELHDPKDAVDKMMQVHGRYKQVPGDAGGKPRAVYTLPDGTTLEF</sequence>
<reference evidence="1 2" key="1">
    <citation type="submission" date="2018-08" db="EMBL/GenBank/DDBJ databases">
        <title>Fibrisoma montanum sp. nov., isolated from Danxia mountain soil.</title>
        <authorList>
            <person name="Huang Y."/>
        </authorList>
    </citation>
    <scope>NUCLEOTIDE SEQUENCE [LARGE SCALE GENOMIC DNA]</scope>
    <source>
        <strain evidence="1 2">HYT19</strain>
    </source>
</reference>
<protein>
    <submittedName>
        <fullName evidence="1">Terminase small subunit</fullName>
    </submittedName>
</protein>
<dbReference type="EMBL" id="QXED01000002">
    <property type="protein sequence ID" value="RIV25102.1"/>
    <property type="molecule type" value="Genomic_DNA"/>
</dbReference>
<dbReference type="AlphaFoldDB" id="A0A418ME67"/>
<organism evidence="1 2">
    <name type="scientific">Fibrisoma montanum</name>
    <dbReference type="NCBI Taxonomy" id="2305895"/>
    <lineage>
        <taxon>Bacteria</taxon>
        <taxon>Pseudomonadati</taxon>
        <taxon>Bacteroidota</taxon>
        <taxon>Cytophagia</taxon>
        <taxon>Cytophagales</taxon>
        <taxon>Spirosomataceae</taxon>
        <taxon>Fibrisoma</taxon>
    </lineage>
</organism>
<dbReference type="InterPro" id="IPR005335">
    <property type="entry name" value="Terminase_ssu"/>
</dbReference>
<dbReference type="Pfam" id="PF03592">
    <property type="entry name" value="Terminase_2"/>
    <property type="match status" value="1"/>
</dbReference>
<accession>A0A418ME67</accession>